<protein>
    <submittedName>
        <fullName evidence="3">DUF4157 domain-containing protein</fullName>
    </submittedName>
</protein>
<dbReference type="Proteomes" id="UP001301388">
    <property type="component" value="Unassembled WGS sequence"/>
</dbReference>
<comment type="caution">
    <text evidence="3">The sequence shown here is derived from an EMBL/GenBank/DDBJ whole genome shotgun (WGS) entry which is preliminary data.</text>
</comment>
<evidence type="ECO:0000256" key="1">
    <source>
        <dbReference type="SAM" id="MobiDB-lite"/>
    </source>
</evidence>
<keyword evidence="4" id="KW-1185">Reference proteome</keyword>
<evidence type="ECO:0000313" key="3">
    <source>
        <dbReference type="EMBL" id="MEA5476392.1"/>
    </source>
</evidence>
<feature type="compositionally biased region" description="Polar residues" evidence="1">
    <location>
        <begin position="69"/>
        <end position="79"/>
    </location>
</feature>
<dbReference type="InterPro" id="IPR025295">
    <property type="entry name" value="eCIS_core_dom"/>
</dbReference>
<gene>
    <name evidence="3" type="ORF">VB774_02055</name>
</gene>
<evidence type="ECO:0000313" key="4">
    <source>
        <dbReference type="Proteomes" id="UP001301388"/>
    </source>
</evidence>
<dbReference type="RefSeq" id="WP_323259446.1">
    <property type="nucleotide sequence ID" value="NZ_JAYGIE010000005.1"/>
</dbReference>
<feature type="region of interest" description="Disordered" evidence="1">
    <location>
        <begin position="106"/>
        <end position="152"/>
    </location>
</feature>
<sequence>MALQKANLEVNDMKRTYEKKYAQTLTSVKPTTLNLQTRGFAPPQTNLDEEIPRQAKGSKSENLLEKLISNPSSDSSTKPIQRKSQNRLKAFQTKISTPIQAKLNIGEPNDKYEKEADDTASKVVQQINSTSQDQSVQKQESMEEEDDLQMKPISKIQREESLEEEDELQMKSLVQRRENVGGGEASTDLESSIQSARGSGQSLDASLQAKMGQAMGADFSGVKVHTDSRSDQLNKSIQAKAFTTGQDVFFRQGAYDPSSQGGQELIAHELTHVVQQGGKKALQSNAAIQRYVEVSDDAQNYPVKKIKAGKKSRNPDNEETEEFFSRQVPDEDGEFTDDQGNPIVNIEYNSTVPLFVSDNSDLAIEKNAEAKVFFATKSLISSANKKLNGKVELRATNKYLLVGNGWSSKKLYQVEPIVVENNQQGLAVTGPQRCNEMAEFVSGKVGIEGVAMIQANEVLMKIMKGTDAEPQVQVYRQALSAWQKMGGAVLKKTAEDAMDVMIQKYKQMLNDPMQTQEFEGKLKKMNINQFMKPKVGDAIVTTGLYDSTDAVPDFLYHFATVVAKSGNDYITMENYARAKNAVTASGGDPLFFFKMYGTKKNMQSWYEKQEASGDFQGAVLSFVVN</sequence>
<proteinExistence type="predicted"/>
<feature type="compositionally biased region" description="Basic and acidic residues" evidence="1">
    <location>
        <begin position="108"/>
        <end position="120"/>
    </location>
</feature>
<reference evidence="3 4" key="1">
    <citation type="submission" date="2023-12" db="EMBL/GenBank/DDBJ databases">
        <title>Baltic Sea Cyanobacteria.</title>
        <authorList>
            <person name="Delbaje E."/>
            <person name="Fewer D.P."/>
            <person name="Shishido T.K."/>
        </authorList>
    </citation>
    <scope>NUCLEOTIDE SEQUENCE [LARGE SCALE GENOMIC DNA]</scope>
    <source>
        <strain evidence="3 4">UHCC 0370</strain>
    </source>
</reference>
<accession>A0ABU5TDN9</accession>
<feature type="compositionally biased region" description="Polar residues" evidence="1">
    <location>
        <begin position="122"/>
        <end position="139"/>
    </location>
</feature>
<feature type="compositionally biased region" description="Basic and acidic residues" evidence="1">
    <location>
        <begin position="50"/>
        <end position="64"/>
    </location>
</feature>
<dbReference type="Pfam" id="PF13699">
    <property type="entry name" value="eCIS_core"/>
    <property type="match status" value="1"/>
</dbReference>
<feature type="region of interest" description="Disordered" evidence="1">
    <location>
        <begin position="36"/>
        <end position="87"/>
    </location>
</feature>
<dbReference type="EMBL" id="JAYGIE010000005">
    <property type="protein sequence ID" value="MEA5476392.1"/>
    <property type="molecule type" value="Genomic_DNA"/>
</dbReference>
<feature type="domain" description="eCIS core" evidence="2">
    <location>
        <begin position="203"/>
        <end position="279"/>
    </location>
</feature>
<organism evidence="3 4">
    <name type="scientific">Pseudanabaena galeata UHCC 0370</name>
    <dbReference type="NCBI Taxonomy" id="3110310"/>
    <lineage>
        <taxon>Bacteria</taxon>
        <taxon>Bacillati</taxon>
        <taxon>Cyanobacteriota</taxon>
        <taxon>Cyanophyceae</taxon>
        <taxon>Pseudanabaenales</taxon>
        <taxon>Pseudanabaenaceae</taxon>
        <taxon>Pseudanabaena</taxon>
    </lineage>
</organism>
<name>A0ABU5TDN9_9CYAN</name>
<evidence type="ECO:0000259" key="2">
    <source>
        <dbReference type="Pfam" id="PF13699"/>
    </source>
</evidence>